<protein>
    <submittedName>
        <fullName evidence="2">Uncharacterized protein</fullName>
    </submittedName>
</protein>
<reference evidence="2" key="2">
    <citation type="submission" date="2020-11" db="EMBL/GenBank/DDBJ databases">
        <authorList>
            <person name="McCartney M.A."/>
            <person name="Auch B."/>
            <person name="Kono T."/>
            <person name="Mallez S."/>
            <person name="Becker A."/>
            <person name="Gohl D.M."/>
            <person name="Silverstein K.A.T."/>
            <person name="Koren S."/>
            <person name="Bechman K.B."/>
            <person name="Herman A."/>
            <person name="Abrahante J.E."/>
            <person name="Garbe J."/>
        </authorList>
    </citation>
    <scope>NUCLEOTIDE SEQUENCE</scope>
    <source>
        <strain evidence="2">Duluth1</strain>
        <tissue evidence="2">Whole animal</tissue>
    </source>
</reference>
<keyword evidence="3" id="KW-1185">Reference proteome</keyword>
<evidence type="ECO:0000313" key="3">
    <source>
        <dbReference type="Proteomes" id="UP000828390"/>
    </source>
</evidence>
<dbReference type="Proteomes" id="UP000828390">
    <property type="component" value="Unassembled WGS sequence"/>
</dbReference>
<comment type="caution">
    <text evidence="2">The sequence shown here is derived from an EMBL/GenBank/DDBJ whole genome shotgun (WGS) entry which is preliminary data.</text>
</comment>
<gene>
    <name evidence="2" type="ORF">DPMN_145554</name>
</gene>
<dbReference type="AlphaFoldDB" id="A0A9D4J163"/>
<evidence type="ECO:0000256" key="1">
    <source>
        <dbReference type="SAM" id="MobiDB-lite"/>
    </source>
</evidence>
<reference evidence="2" key="1">
    <citation type="journal article" date="2019" name="bioRxiv">
        <title>The Genome of the Zebra Mussel, Dreissena polymorpha: A Resource for Invasive Species Research.</title>
        <authorList>
            <person name="McCartney M.A."/>
            <person name="Auch B."/>
            <person name="Kono T."/>
            <person name="Mallez S."/>
            <person name="Zhang Y."/>
            <person name="Obille A."/>
            <person name="Becker A."/>
            <person name="Abrahante J.E."/>
            <person name="Garbe J."/>
            <person name="Badalamenti J.P."/>
            <person name="Herman A."/>
            <person name="Mangelson H."/>
            <person name="Liachko I."/>
            <person name="Sullivan S."/>
            <person name="Sone E.D."/>
            <person name="Koren S."/>
            <person name="Silverstein K.A.T."/>
            <person name="Beckman K.B."/>
            <person name="Gohl D.M."/>
        </authorList>
    </citation>
    <scope>NUCLEOTIDE SEQUENCE</scope>
    <source>
        <strain evidence="2">Duluth1</strain>
        <tissue evidence="2">Whole animal</tissue>
    </source>
</reference>
<dbReference type="EMBL" id="JAIWYP010000007">
    <property type="protein sequence ID" value="KAH3792064.1"/>
    <property type="molecule type" value="Genomic_DNA"/>
</dbReference>
<feature type="region of interest" description="Disordered" evidence="1">
    <location>
        <begin position="67"/>
        <end position="86"/>
    </location>
</feature>
<feature type="compositionally biased region" description="Pro residues" evidence="1">
    <location>
        <begin position="75"/>
        <end position="86"/>
    </location>
</feature>
<evidence type="ECO:0000313" key="2">
    <source>
        <dbReference type="EMBL" id="KAH3792064.1"/>
    </source>
</evidence>
<accession>A0A9D4J163</accession>
<organism evidence="2 3">
    <name type="scientific">Dreissena polymorpha</name>
    <name type="common">Zebra mussel</name>
    <name type="synonym">Mytilus polymorpha</name>
    <dbReference type="NCBI Taxonomy" id="45954"/>
    <lineage>
        <taxon>Eukaryota</taxon>
        <taxon>Metazoa</taxon>
        <taxon>Spiralia</taxon>
        <taxon>Lophotrochozoa</taxon>
        <taxon>Mollusca</taxon>
        <taxon>Bivalvia</taxon>
        <taxon>Autobranchia</taxon>
        <taxon>Heteroconchia</taxon>
        <taxon>Euheterodonta</taxon>
        <taxon>Imparidentia</taxon>
        <taxon>Neoheterodontei</taxon>
        <taxon>Myida</taxon>
        <taxon>Dreissenoidea</taxon>
        <taxon>Dreissenidae</taxon>
        <taxon>Dreissena</taxon>
    </lineage>
</organism>
<proteinExistence type="predicted"/>
<sequence>MELKKRKVTKSTVDVLEKCPLHKDEIAVYFCTYPLSVGKDMNARLFCEIHHKIVCHYNCLLTNSAPSRPKLKGAPPCPPEPPPCPS</sequence>
<name>A0A9D4J163_DREPO</name>